<dbReference type="CDD" id="cd06170">
    <property type="entry name" value="LuxR_C_like"/>
    <property type="match status" value="1"/>
</dbReference>
<dbReference type="Pfam" id="PF00196">
    <property type="entry name" value="GerE"/>
    <property type="match status" value="1"/>
</dbReference>
<dbReference type="SMART" id="SM00421">
    <property type="entry name" value="HTH_LUXR"/>
    <property type="match status" value="1"/>
</dbReference>
<dbReference type="InterPro" id="IPR039420">
    <property type="entry name" value="WalR-like"/>
</dbReference>
<dbReference type="InterPro" id="IPR000792">
    <property type="entry name" value="Tscrpt_reg_LuxR_C"/>
</dbReference>
<dbReference type="InterPro" id="IPR016032">
    <property type="entry name" value="Sig_transdc_resp-reg_C-effctor"/>
</dbReference>
<dbReference type="PROSITE" id="PS50043">
    <property type="entry name" value="HTH_LUXR_2"/>
    <property type="match status" value="1"/>
</dbReference>
<evidence type="ECO:0000256" key="1">
    <source>
        <dbReference type="ARBA" id="ARBA00023015"/>
    </source>
</evidence>
<protein>
    <submittedName>
        <fullName evidence="5">Response regulator transcription factor</fullName>
    </submittedName>
</protein>
<dbReference type="SUPFAM" id="SSF46894">
    <property type="entry name" value="C-terminal effector domain of the bipartite response regulators"/>
    <property type="match status" value="1"/>
</dbReference>
<reference evidence="5 6" key="1">
    <citation type="submission" date="2023-03" db="EMBL/GenBank/DDBJ databases">
        <title>Draft genome sequence of type strain Streptomyces ferralitis JCM 14344.</title>
        <authorList>
            <person name="Klaysubun C."/>
            <person name="Duangmal K."/>
        </authorList>
    </citation>
    <scope>NUCLEOTIDE SEQUENCE [LARGE SCALE GENOMIC DNA]</scope>
    <source>
        <strain evidence="5 6">JCM 14344</strain>
    </source>
</reference>
<proteinExistence type="predicted"/>
<dbReference type="PANTHER" id="PTHR43214">
    <property type="entry name" value="TWO-COMPONENT RESPONSE REGULATOR"/>
    <property type="match status" value="1"/>
</dbReference>
<gene>
    <name evidence="5" type="ORF">P2L57_35820</name>
</gene>
<organism evidence="5 6">
    <name type="scientific">Streptantibioticus ferralitis</name>
    <dbReference type="NCBI Taxonomy" id="236510"/>
    <lineage>
        <taxon>Bacteria</taxon>
        <taxon>Bacillati</taxon>
        <taxon>Actinomycetota</taxon>
        <taxon>Actinomycetes</taxon>
        <taxon>Kitasatosporales</taxon>
        <taxon>Streptomycetaceae</taxon>
        <taxon>Streptantibioticus</taxon>
    </lineage>
</organism>
<feature type="domain" description="HTH luxR-type" evidence="4">
    <location>
        <begin position="146"/>
        <end position="211"/>
    </location>
</feature>
<keyword evidence="1" id="KW-0805">Transcription regulation</keyword>
<sequence length="213" mass="23249">MPRQVLTGTVRVAVHSPDAVTRAGLVSFLEDDHRVRAVPIESIQEADIIVAAVEVVDASALDLLRGLCDKPEARFMLVVGERWQVDVSTAADRGVRAVVWRHSFDPAAFVRALLTIADGGGSLPHTLQGTLREQVGSTHRKVTAPHGLTAAAVSPREVEVLRLIAEGKELSEIATMLCYSERTVKYVLYGLTRRLQLRNRAHAVSYAIRTGLI</sequence>
<dbReference type="PANTHER" id="PTHR43214:SF24">
    <property type="entry name" value="TRANSCRIPTIONAL REGULATORY PROTEIN NARL-RELATED"/>
    <property type="match status" value="1"/>
</dbReference>
<keyword evidence="6" id="KW-1185">Reference proteome</keyword>
<accession>A0ABT5ZAZ4</accession>
<keyword evidence="3" id="KW-0804">Transcription</keyword>
<name>A0ABT5ZAZ4_9ACTN</name>
<dbReference type="Gene3D" id="3.40.50.2300">
    <property type="match status" value="1"/>
</dbReference>
<dbReference type="EMBL" id="JARHTQ010000042">
    <property type="protein sequence ID" value="MDF2260893.1"/>
    <property type="molecule type" value="Genomic_DNA"/>
</dbReference>
<evidence type="ECO:0000313" key="5">
    <source>
        <dbReference type="EMBL" id="MDF2260893.1"/>
    </source>
</evidence>
<keyword evidence="2" id="KW-0238">DNA-binding</keyword>
<dbReference type="Proteomes" id="UP001220022">
    <property type="component" value="Unassembled WGS sequence"/>
</dbReference>
<evidence type="ECO:0000256" key="3">
    <source>
        <dbReference type="ARBA" id="ARBA00023163"/>
    </source>
</evidence>
<comment type="caution">
    <text evidence="5">The sequence shown here is derived from an EMBL/GenBank/DDBJ whole genome shotgun (WGS) entry which is preliminary data.</text>
</comment>
<evidence type="ECO:0000256" key="2">
    <source>
        <dbReference type="ARBA" id="ARBA00023125"/>
    </source>
</evidence>
<evidence type="ECO:0000259" key="4">
    <source>
        <dbReference type="PROSITE" id="PS50043"/>
    </source>
</evidence>
<dbReference type="PRINTS" id="PR00038">
    <property type="entry name" value="HTHLUXR"/>
</dbReference>
<dbReference type="RefSeq" id="WP_275821952.1">
    <property type="nucleotide sequence ID" value="NZ_BAAANM010000014.1"/>
</dbReference>
<evidence type="ECO:0000313" key="6">
    <source>
        <dbReference type="Proteomes" id="UP001220022"/>
    </source>
</evidence>